<proteinExistence type="predicted"/>
<comment type="caution">
    <text evidence="1">The sequence shown here is derived from an EMBL/GenBank/DDBJ whole genome shotgun (WGS) entry which is preliminary data.</text>
</comment>
<accession>A0ABS7IA31</accession>
<name>A0ABS7IA31_9HYPH</name>
<gene>
    <name evidence="1" type="ORF">K3248_07630</name>
</gene>
<sequence length="226" mass="26442">MTSLSTDLDPVPIDHSQTFADMVTLIQDEIDDTTAEYTVQIQDSIEIALRLCQRELFFFNEKKQEIFKTQSGKTWYGQEDGVVLESERALQAVFLGTQAETQLFFKSAELLQQQYGVRPIQGIPLFYTVLEHKIGLFPTPKEVEIVRLSYDIYRLRDKTSRLEEDPWLFYAFDLIKARAKYELYKNILKDPEYAAVSFRDFQEQVQALRIETSRRRASSNILPTRF</sequence>
<organism evidence="1 2">
    <name type="scientific">Bartonella raoultii</name>
    <dbReference type="NCBI Taxonomy" id="1457020"/>
    <lineage>
        <taxon>Bacteria</taxon>
        <taxon>Pseudomonadati</taxon>
        <taxon>Pseudomonadota</taxon>
        <taxon>Alphaproteobacteria</taxon>
        <taxon>Hyphomicrobiales</taxon>
        <taxon>Bartonellaceae</taxon>
        <taxon>Bartonella</taxon>
    </lineage>
</organism>
<evidence type="ECO:0000313" key="2">
    <source>
        <dbReference type="Proteomes" id="UP000746918"/>
    </source>
</evidence>
<keyword evidence="2" id="KW-1185">Reference proteome</keyword>
<reference evidence="1 2" key="1">
    <citation type="submission" date="2021-08" db="EMBL/GenBank/DDBJ databases">
        <title>Bartonella raoulti 094 sp. nov.</title>
        <authorList>
            <person name="Zgheib R."/>
            <person name="Hammoud A."/>
        </authorList>
    </citation>
    <scope>NUCLEOTIDE SEQUENCE [LARGE SCALE GENOMIC DNA]</scope>
    <source>
        <strain evidence="1 2">094</strain>
    </source>
</reference>
<dbReference type="RefSeq" id="WP_220717779.1">
    <property type="nucleotide sequence ID" value="NZ_JAIFRO010000009.1"/>
</dbReference>
<dbReference type="Proteomes" id="UP000746918">
    <property type="component" value="Unassembled WGS sequence"/>
</dbReference>
<dbReference type="EMBL" id="JAIFRO010000009">
    <property type="protein sequence ID" value="MBX4336458.1"/>
    <property type="molecule type" value="Genomic_DNA"/>
</dbReference>
<protein>
    <submittedName>
        <fullName evidence="1">Uncharacterized protein</fullName>
    </submittedName>
</protein>
<evidence type="ECO:0000313" key="1">
    <source>
        <dbReference type="EMBL" id="MBX4336458.1"/>
    </source>
</evidence>